<protein>
    <submittedName>
        <fullName evidence="2">Uncharacterized protein</fullName>
    </submittedName>
</protein>
<reference evidence="2" key="1">
    <citation type="submission" date="2016-02" db="EMBL/GenBank/DDBJ databases">
        <title>Halorhodospira halochloris DSM-1059 complete genome, version 2.</title>
        <authorList>
            <person name="Tsukatani Y."/>
        </authorList>
    </citation>
    <scope>NUCLEOTIDE SEQUENCE</scope>
    <source>
        <strain evidence="2">DSM 1059</strain>
    </source>
</reference>
<dbReference type="EMBL" id="AP017372">
    <property type="protein sequence ID" value="BAU58726.1"/>
    <property type="molecule type" value="Genomic_DNA"/>
</dbReference>
<feature type="region of interest" description="Disordered" evidence="1">
    <location>
        <begin position="1"/>
        <end position="22"/>
    </location>
</feature>
<dbReference type="AlphaFoldDB" id="A0A0X8XB33"/>
<evidence type="ECO:0000313" key="2">
    <source>
        <dbReference type="EMBL" id="BAU58726.1"/>
    </source>
</evidence>
<evidence type="ECO:0000256" key="1">
    <source>
        <dbReference type="SAM" id="MobiDB-lite"/>
    </source>
</evidence>
<dbReference type="Gene3D" id="3.60.40.10">
    <property type="entry name" value="PPM-type phosphatase domain"/>
    <property type="match status" value="1"/>
</dbReference>
<organism evidence="2 3">
    <name type="scientific">Halorhodospira halochloris</name>
    <name type="common">Ectothiorhodospira halochloris</name>
    <dbReference type="NCBI Taxonomy" id="1052"/>
    <lineage>
        <taxon>Bacteria</taxon>
        <taxon>Pseudomonadati</taxon>
        <taxon>Pseudomonadota</taxon>
        <taxon>Gammaproteobacteria</taxon>
        <taxon>Chromatiales</taxon>
        <taxon>Ectothiorhodospiraceae</taxon>
        <taxon>Halorhodospira</taxon>
    </lineage>
</organism>
<dbReference type="OrthoDB" id="6402115at2"/>
<dbReference type="SUPFAM" id="SSF81606">
    <property type="entry name" value="PP2C-like"/>
    <property type="match status" value="1"/>
</dbReference>
<dbReference type="RefSeq" id="WP_096410044.1">
    <property type="nucleotide sequence ID" value="NZ_AP017372.2"/>
</dbReference>
<sequence>MQARWFSQQGRERARNSDAAAVGQQGQHLLAVLVDGAEKGPRGAELARHWADTVMQALAEASTRSQATVGARLRQAHAQLRHDFLHDIASYCMVSLDLETLAMHVWHCGDCRVGLRRPTKTRWLTTPHLLVHQPGLPSSCSPEEQERREQQLTRSLNARRFCPPENHVFSLCQDQTLLLSTDGYWQEHLEAGTPRDCLQDDASLLTLPVRPGSLAHVEQASDTDNLRYVSPA</sequence>
<proteinExistence type="predicted"/>
<gene>
    <name evidence="2" type="ORF">HH1059_20240</name>
</gene>
<accession>A0A0X8XB33</accession>
<dbReference type="InterPro" id="IPR036457">
    <property type="entry name" value="PPM-type-like_dom_sf"/>
</dbReference>
<dbReference type="KEGG" id="hhk:HH1059_20240"/>
<evidence type="ECO:0000313" key="3">
    <source>
        <dbReference type="Proteomes" id="UP000218890"/>
    </source>
</evidence>
<name>A0A0X8XB33_HALHR</name>
<dbReference type="Proteomes" id="UP000218890">
    <property type="component" value="Chromosome"/>
</dbReference>
<keyword evidence="3" id="KW-1185">Reference proteome</keyword>